<dbReference type="EMBL" id="CP013909">
    <property type="protein sequence ID" value="ALW85448.1"/>
    <property type="molecule type" value="Genomic_DNA"/>
</dbReference>
<sequence>MKNLKYFLLLGALGLTFGSCNKLVNGYDINPNAPQDAPADQQLTAAELSEGLFMSGEMPRLTGIWSDYFTGSDRQYQGFELYNIGAGDFNSAWANAYATTLAQARLVQSKAQAVNNLRLLGIGQVVEAQIVGSITDLWGDVPYSEALKDAPGKFDPQASVYVAVQTLLDQAITNLPKNGISPGTRDVFYQGTVSSWVAAAHSLKARYYLHVKNYAQAAAEAKLGIASKAGDMLMPYNAATANGKDANPYYDFTTNSRVGYLSAEGPAANPAQGSYAYQLYTSRANAKTNELGRRNYFFINTPASSPNGYAVDLNVVNGAFKVNAAAPLVTYFETQAILAEALARTGDAAGALTALNTLRAYDAATYTAAGTKFTAYTATDFEVGGLLNTTAGQTSGQALLKEILTEKYLGMVGQLEPFNDLRRTNNLIGIPKKSSVSSDIPQRLLYPQSEIDTNPNVPKPIPGLFVKTPVNG</sequence>
<dbReference type="Gene3D" id="1.25.40.390">
    <property type="match status" value="1"/>
</dbReference>
<evidence type="ECO:0000313" key="2">
    <source>
        <dbReference type="Proteomes" id="UP000059542"/>
    </source>
</evidence>
<organism evidence="1 2">
    <name type="scientific">Hymenobacter sedentarius</name>
    <dbReference type="NCBI Taxonomy" id="1411621"/>
    <lineage>
        <taxon>Bacteria</taxon>
        <taxon>Pseudomonadati</taxon>
        <taxon>Bacteroidota</taxon>
        <taxon>Cytophagia</taxon>
        <taxon>Cytophagales</taxon>
        <taxon>Hymenobacteraceae</taxon>
        <taxon>Hymenobacter</taxon>
    </lineage>
</organism>
<dbReference type="SUPFAM" id="SSF48452">
    <property type="entry name" value="TPR-like"/>
    <property type="match status" value="1"/>
</dbReference>
<evidence type="ECO:0008006" key="3">
    <source>
        <dbReference type="Google" id="ProtNLM"/>
    </source>
</evidence>
<dbReference type="KEGG" id="hyg:AUC43_10280"/>
<evidence type="ECO:0000313" key="1">
    <source>
        <dbReference type="EMBL" id="ALW85448.1"/>
    </source>
</evidence>
<protein>
    <recommendedName>
        <fullName evidence="3">SusD/RagB family nutrient-binding outer membrane lipoprotein</fullName>
    </recommendedName>
</protein>
<name>A0A0U4C5B0_9BACT</name>
<accession>A0A0U4C5B0</accession>
<dbReference type="AlphaFoldDB" id="A0A0U4C5B0"/>
<proteinExistence type="predicted"/>
<dbReference type="PROSITE" id="PS51257">
    <property type="entry name" value="PROKAR_LIPOPROTEIN"/>
    <property type="match status" value="1"/>
</dbReference>
<dbReference type="Proteomes" id="UP000059542">
    <property type="component" value="Chromosome"/>
</dbReference>
<dbReference type="Pfam" id="PF12771">
    <property type="entry name" value="SusD-like_2"/>
    <property type="match status" value="1"/>
</dbReference>
<gene>
    <name evidence="1" type="ORF">AUC43_10280</name>
</gene>
<dbReference type="InterPro" id="IPR041662">
    <property type="entry name" value="SusD-like_2"/>
</dbReference>
<dbReference type="InterPro" id="IPR011990">
    <property type="entry name" value="TPR-like_helical_dom_sf"/>
</dbReference>
<dbReference type="STRING" id="1411621.AUC43_10280"/>
<reference evidence="1 2" key="1">
    <citation type="submission" date="2015-12" db="EMBL/GenBank/DDBJ databases">
        <authorList>
            <person name="Shamseldin A."/>
            <person name="Moawad H."/>
            <person name="Abd El-Rahim W.M."/>
            <person name="Sadowsky M.J."/>
        </authorList>
    </citation>
    <scope>NUCLEOTIDE SEQUENCE [LARGE SCALE GENOMIC DNA]</scope>
    <source>
        <strain evidence="1 2">DG5B</strain>
    </source>
</reference>
<dbReference type="OrthoDB" id="622163at2"/>
<keyword evidence="2" id="KW-1185">Reference proteome</keyword>
<dbReference type="RefSeq" id="WP_068192738.1">
    <property type="nucleotide sequence ID" value="NZ_CP013909.1"/>
</dbReference>